<keyword evidence="3" id="KW-1185">Reference proteome</keyword>
<sequence length="79" mass="8776">MHGLQKRWRNGRSARSGTGKKPAVAKFQVMTEDALGRLFLHGIGVKMVERPEREDRNGGANTESRMVECGFAVFGVTEK</sequence>
<name>A0A2Z7AHM2_9LAMI</name>
<protein>
    <submittedName>
        <fullName evidence="2">Uncharacterized protein</fullName>
    </submittedName>
</protein>
<accession>A0A2Z7AHM2</accession>
<evidence type="ECO:0000313" key="2">
    <source>
        <dbReference type="EMBL" id="KZV21271.1"/>
    </source>
</evidence>
<dbReference type="Proteomes" id="UP000250235">
    <property type="component" value="Unassembled WGS sequence"/>
</dbReference>
<evidence type="ECO:0000256" key="1">
    <source>
        <dbReference type="SAM" id="MobiDB-lite"/>
    </source>
</evidence>
<evidence type="ECO:0000313" key="3">
    <source>
        <dbReference type="Proteomes" id="UP000250235"/>
    </source>
</evidence>
<proteinExistence type="predicted"/>
<gene>
    <name evidence="2" type="ORF">F511_25674</name>
</gene>
<dbReference type="AlphaFoldDB" id="A0A2Z7AHM2"/>
<feature type="region of interest" description="Disordered" evidence="1">
    <location>
        <begin position="1"/>
        <end position="23"/>
    </location>
</feature>
<dbReference type="EMBL" id="KV014910">
    <property type="protein sequence ID" value="KZV21271.1"/>
    <property type="molecule type" value="Genomic_DNA"/>
</dbReference>
<feature type="compositionally biased region" description="Basic residues" evidence="1">
    <location>
        <begin position="1"/>
        <end position="12"/>
    </location>
</feature>
<organism evidence="2 3">
    <name type="scientific">Dorcoceras hygrometricum</name>
    <dbReference type="NCBI Taxonomy" id="472368"/>
    <lineage>
        <taxon>Eukaryota</taxon>
        <taxon>Viridiplantae</taxon>
        <taxon>Streptophyta</taxon>
        <taxon>Embryophyta</taxon>
        <taxon>Tracheophyta</taxon>
        <taxon>Spermatophyta</taxon>
        <taxon>Magnoliopsida</taxon>
        <taxon>eudicotyledons</taxon>
        <taxon>Gunneridae</taxon>
        <taxon>Pentapetalae</taxon>
        <taxon>asterids</taxon>
        <taxon>lamiids</taxon>
        <taxon>Lamiales</taxon>
        <taxon>Gesneriaceae</taxon>
        <taxon>Didymocarpoideae</taxon>
        <taxon>Trichosporeae</taxon>
        <taxon>Loxocarpinae</taxon>
        <taxon>Dorcoceras</taxon>
    </lineage>
</organism>
<reference evidence="2 3" key="1">
    <citation type="journal article" date="2015" name="Proc. Natl. Acad. Sci. U.S.A.">
        <title>The resurrection genome of Boea hygrometrica: A blueprint for survival of dehydration.</title>
        <authorList>
            <person name="Xiao L."/>
            <person name="Yang G."/>
            <person name="Zhang L."/>
            <person name="Yang X."/>
            <person name="Zhao S."/>
            <person name="Ji Z."/>
            <person name="Zhou Q."/>
            <person name="Hu M."/>
            <person name="Wang Y."/>
            <person name="Chen M."/>
            <person name="Xu Y."/>
            <person name="Jin H."/>
            <person name="Xiao X."/>
            <person name="Hu G."/>
            <person name="Bao F."/>
            <person name="Hu Y."/>
            <person name="Wan P."/>
            <person name="Li L."/>
            <person name="Deng X."/>
            <person name="Kuang T."/>
            <person name="Xiang C."/>
            <person name="Zhu J.K."/>
            <person name="Oliver M.J."/>
            <person name="He Y."/>
        </authorList>
    </citation>
    <scope>NUCLEOTIDE SEQUENCE [LARGE SCALE GENOMIC DNA]</scope>
    <source>
        <strain evidence="3">cv. XS01</strain>
    </source>
</reference>